<dbReference type="GO" id="GO:0008810">
    <property type="term" value="F:cellulase activity"/>
    <property type="evidence" value="ECO:0007669"/>
    <property type="project" value="InterPro"/>
</dbReference>
<dbReference type="OrthoDB" id="9762066at2"/>
<evidence type="ECO:0000256" key="6">
    <source>
        <dbReference type="ARBA" id="ARBA00022801"/>
    </source>
</evidence>
<evidence type="ECO:0000256" key="1">
    <source>
        <dbReference type="ARBA" id="ARBA00001678"/>
    </source>
</evidence>
<comment type="catalytic activity">
    <reaction evidence="1">
        <text>Random hydrolysis of (1-&gt;4)-beta-D-mannosidic linkages in mannans, galactomannans and glucomannans.</text>
        <dbReference type="EC" id="3.2.1.78"/>
    </reaction>
</comment>
<dbReference type="InterPro" id="IPR017853">
    <property type="entry name" value="GH"/>
</dbReference>
<dbReference type="GO" id="GO:0030245">
    <property type="term" value="P:cellulose catabolic process"/>
    <property type="evidence" value="ECO:0007669"/>
    <property type="project" value="InterPro"/>
</dbReference>
<dbReference type="PANTHER" id="PTHR31451">
    <property type="match status" value="1"/>
</dbReference>
<dbReference type="NCBIfam" id="NF047446">
    <property type="entry name" value="barrel_OmpL47"/>
    <property type="match status" value="1"/>
</dbReference>
<dbReference type="Gene3D" id="2.60.120.430">
    <property type="entry name" value="Galactose-binding lectin"/>
    <property type="match status" value="1"/>
</dbReference>
<dbReference type="PROSITE" id="PS50853">
    <property type="entry name" value="FN3"/>
    <property type="match status" value="1"/>
</dbReference>
<evidence type="ECO:0000256" key="5">
    <source>
        <dbReference type="ARBA" id="ARBA00022729"/>
    </source>
</evidence>
<evidence type="ECO:0000256" key="7">
    <source>
        <dbReference type="ARBA" id="ARBA00023295"/>
    </source>
</evidence>
<dbReference type="InterPro" id="IPR013783">
    <property type="entry name" value="Ig-like_fold"/>
</dbReference>
<evidence type="ECO:0000256" key="4">
    <source>
        <dbReference type="ARBA" id="ARBA00022525"/>
    </source>
</evidence>
<keyword evidence="6 10" id="KW-0378">Hydrolase</keyword>
<dbReference type="GO" id="GO:0016985">
    <property type="term" value="F:mannan endo-1,4-beta-mannosidase activity"/>
    <property type="evidence" value="ECO:0007669"/>
    <property type="project" value="TreeGrafter"/>
</dbReference>
<dbReference type="GO" id="GO:0005576">
    <property type="term" value="C:extracellular region"/>
    <property type="evidence" value="ECO:0007669"/>
    <property type="project" value="UniProtKB-SubCell"/>
</dbReference>
<dbReference type="InterPro" id="IPR005087">
    <property type="entry name" value="CBM11"/>
</dbReference>
<comment type="caution">
    <text evidence="10">The sequence shown here is derived from an EMBL/GenBank/DDBJ whole genome shotgun (WGS) entry which is preliminary data.</text>
</comment>
<name>A0A2M8WRM3_9MICO</name>
<dbReference type="SUPFAM" id="SSF49265">
    <property type="entry name" value="Fibronectin type III"/>
    <property type="match status" value="1"/>
</dbReference>
<dbReference type="InterPro" id="IPR045053">
    <property type="entry name" value="MAN-like"/>
</dbReference>
<dbReference type="Pfam" id="PF16640">
    <property type="entry name" value="Big_3_5"/>
    <property type="match status" value="1"/>
</dbReference>
<comment type="subcellular location">
    <subcellularLocation>
        <location evidence="2">Secreted</location>
    </subcellularLocation>
</comment>
<dbReference type="InterPro" id="IPR036116">
    <property type="entry name" value="FN3_sf"/>
</dbReference>
<organism evidence="10 11">
    <name type="scientific">Luteimicrobium subarcticum</name>
    <dbReference type="NCBI Taxonomy" id="620910"/>
    <lineage>
        <taxon>Bacteria</taxon>
        <taxon>Bacillati</taxon>
        <taxon>Actinomycetota</taxon>
        <taxon>Actinomycetes</taxon>
        <taxon>Micrococcales</taxon>
        <taxon>Luteimicrobium</taxon>
    </lineage>
</organism>
<dbReference type="InterPro" id="IPR003961">
    <property type="entry name" value="FN3_dom"/>
</dbReference>
<dbReference type="Gene3D" id="3.20.20.80">
    <property type="entry name" value="Glycosidases"/>
    <property type="match status" value="1"/>
</dbReference>
<feature type="domain" description="Fibronectin type-III" evidence="9">
    <location>
        <begin position="770"/>
        <end position="866"/>
    </location>
</feature>
<dbReference type="PANTHER" id="PTHR31451:SF39">
    <property type="entry name" value="MANNAN ENDO-1,4-BETA-MANNOSIDASE 1"/>
    <property type="match status" value="1"/>
</dbReference>
<dbReference type="InterPro" id="IPR008979">
    <property type="entry name" value="Galactose-bd-like_sf"/>
</dbReference>
<accession>A0A2M8WRM3</accession>
<keyword evidence="11" id="KW-1185">Reference proteome</keyword>
<proteinExistence type="predicted"/>
<evidence type="ECO:0000313" key="10">
    <source>
        <dbReference type="EMBL" id="PJI93579.1"/>
    </source>
</evidence>
<reference evidence="10 11" key="1">
    <citation type="submission" date="2017-11" db="EMBL/GenBank/DDBJ databases">
        <title>Genomic Encyclopedia of Archaeal and Bacterial Type Strains, Phase II (KMG-II): From Individual Species to Whole Genera.</title>
        <authorList>
            <person name="Goeker M."/>
        </authorList>
    </citation>
    <scope>NUCLEOTIDE SEQUENCE [LARGE SCALE GENOMIC DNA]</scope>
    <source>
        <strain evidence="10 11">DSM 22413</strain>
    </source>
</reference>
<evidence type="ECO:0000256" key="8">
    <source>
        <dbReference type="ARBA" id="ARBA00023326"/>
    </source>
</evidence>
<evidence type="ECO:0000256" key="2">
    <source>
        <dbReference type="ARBA" id="ARBA00004613"/>
    </source>
</evidence>
<keyword evidence="7" id="KW-0326">Glycosidase</keyword>
<dbReference type="Proteomes" id="UP000231586">
    <property type="component" value="Unassembled WGS sequence"/>
</dbReference>
<keyword evidence="4" id="KW-0964">Secreted</keyword>
<keyword evidence="5" id="KW-0732">Signal</keyword>
<evidence type="ECO:0000259" key="9">
    <source>
        <dbReference type="PROSITE" id="PS50853"/>
    </source>
</evidence>
<dbReference type="InterPro" id="IPR032109">
    <property type="entry name" value="Big_3_5"/>
</dbReference>
<keyword evidence="8" id="KW-0624">Polysaccharide degradation</keyword>
<gene>
    <name evidence="10" type="ORF">CLV34_1050</name>
</gene>
<keyword evidence="8" id="KW-0119">Carbohydrate metabolism</keyword>
<dbReference type="SUPFAM" id="SSF51445">
    <property type="entry name" value="(Trans)glycosidases"/>
    <property type="match status" value="1"/>
</dbReference>
<dbReference type="RefSeq" id="WP_100349246.1">
    <property type="nucleotide sequence ID" value="NZ_PGTZ01000007.1"/>
</dbReference>
<dbReference type="SUPFAM" id="SSF49785">
    <property type="entry name" value="Galactose-binding domain-like"/>
    <property type="match status" value="1"/>
</dbReference>
<dbReference type="InterPro" id="IPR058094">
    <property type="entry name" value="Ig-like_OmpL47-like"/>
</dbReference>
<dbReference type="EC" id="3.2.1.78" evidence="3"/>
<dbReference type="InterPro" id="IPR001547">
    <property type="entry name" value="Glyco_hydro_5"/>
</dbReference>
<dbReference type="Pfam" id="PF03425">
    <property type="entry name" value="CBM_11"/>
    <property type="match status" value="1"/>
</dbReference>
<evidence type="ECO:0000256" key="3">
    <source>
        <dbReference type="ARBA" id="ARBA00012706"/>
    </source>
</evidence>
<evidence type="ECO:0000313" key="11">
    <source>
        <dbReference type="Proteomes" id="UP000231586"/>
    </source>
</evidence>
<protein>
    <recommendedName>
        <fullName evidence="3">mannan endo-1,4-beta-mannosidase</fullName>
        <ecNumber evidence="3">3.2.1.78</ecNumber>
    </recommendedName>
</protein>
<dbReference type="EMBL" id="PGTZ01000007">
    <property type="protein sequence ID" value="PJI93579.1"/>
    <property type="molecule type" value="Genomic_DNA"/>
</dbReference>
<dbReference type="Gene3D" id="2.60.40.10">
    <property type="entry name" value="Immunoglobulins"/>
    <property type="match status" value="3"/>
</dbReference>
<sequence length="1303" mass="133809">MTTARRREVHAPPARGRALTGGLLAVVLGLGLGAGTIGAAQAAPGGDMTSPDLTDPASADLGPSLNTTFVTHDGKHLELDGSTFRFAGTNAYWLGLDENVPPGTVDYPTAFRIRDAIDTASAMGATVVRSHMLVSTGTAKSVLPSKDAGYQQGAFDTIDYAIAYAGSKGIRLVLPLTDNWAYYHGGLRDFARSYGLCASSTADCPEFYSDPRVVADFQDYVRTVLDHVNPSTGLALKDDPTVMAWELGNELEGMTPAWIDTIAAQLRAQAPRQLVAAGRRFDIDPDTLAAKDVDMVDVHYYPPTTAKVRADAKTITDAGKVYIAGEYDSNVASTLLPTLVDDADVTGMLSWSLFPHDDTSGFVQHDDGFQVHYPGDSEKMRANVAAQQAYARALGVTIHAPVTRAPLVTSVTSDYGLHRLAWRGATGAVGYDVQRRDGDAWKTLTGEPVGDAPWLDTATQGAATYRVVPVAADGTRGPASDPVEVGAAEQVQVDAVGSLTPLAAHTGVEVRPLGEDAVVHPQGDAAGSATWAAPGVREIRLDVVAPDAPRLTLAAGTSGAAWSTLDADVSAAGSGRWTVTAAIPSGAEADTVRVSWPERAVQTGVTRVTPRSAPAEAVLVDRLDDLSRTTARTGSLGIDTGNAALLGGDAARAKRDAAGAASATWKVSTDDAPDGVSGFDATAYYWPDQAPERLTFAVSSDGTTWQDVTPALATTAGVQGGAWTRDVASVRGLTDVRWVRVSWPDGSTPEWAQQLGELRLLAPASGASAPPGPVVLSTPADDAAGVRGAPTLTWQPAARAAVYRVTLSAHADLSDPVATTETTATSFAPAVTLRDATTYHWRVVAVNGTGTTPSAVASFTTATRPVDPVVVDGYSYGTDAAVAAAYTRNTGGGAVAPTLVPSGAGTGHGTAMRLTFDLGSPGYAGVTRTLPSGVQDWWGYDGLSLWLDRSAMAAGQKVTVQIVAGGAYWEATLPDPGPHAAGVVTIPFGDFAPPSWASGESTLDLTKVTQLSFYLGGSGAGVLGVDDVRAVRVDTKAPVVTLSSDPSVPAGSWATTPVTVTATARDDLDAKPVVETRVGDGPWSAGPAESAGPSRLVVVDAEGTTTVSARATDTAGNTSEAVSTTVRIDTVAPSVTAKLAGRTVTLAAHDATSGVARVEYRLPGGAWTTYDKPVAVPAGVGSVAFRATDVAGNASAAQELVVPGTARAVVVALALPLVVRAGGTVDVLAVVGGTHGVATGTVTVRDASGTAVGSGTLRSGVASVRVTAPTLAGSTALTVEYTGDATYAPSRTTTWVLVTKGVR</sequence>
<dbReference type="Pfam" id="PF26410">
    <property type="entry name" value="GH5_mannosidase"/>
    <property type="match status" value="1"/>
</dbReference>